<evidence type="ECO:0000313" key="1">
    <source>
        <dbReference type="EMBL" id="ELY95492.1"/>
    </source>
</evidence>
<dbReference type="AlphaFoldDB" id="M0ACB1"/>
<protein>
    <recommendedName>
        <fullName evidence="3">Group 1 glycosyl transferase</fullName>
    </recommendedName>
</protein>
<evidence type="ECO:0008006" key="3">
    <source>
        <dbReference type="Google" id="ProtNLM"/>
    </source>
</evidence>
<reference evidence="1 2" key="1">
    <citation type="journal article" date="2014" name="PLoS Genet.">
        <title>Phylogenetically driven sequencing of extremely halophilic archaea reveals strategies for static and dynamic osmo-response.</title>
        <authorList>
            <person name="Becker E.A."/>
            <person name="Seitzer P.M."/>
            <person name="Tritt A."/>
            <person name="Larsen D."/>
            <person name="Krusor M."/>
            <person name="Yao A.I."/>
            <person name="Wu D."/>
            <person name="Madern D."/>
            <person name="Eisen J.A."/>
            <person name="Darling A.E."/>
            <person name="Facciotti M.T."/>
        </authorList>
    </citation>
    <scope>NUCLEOTIDE SEQUENCE [LARGE SCALE GENOMIC DNA]</scope>
    <source>
        <strain evidence="1 2">DSM 12281</strain>
    </source>
</reference>
<dbReference type="Proteomes" id="UP000011648">
    <property type="component" value="Unassembled WGS sequence"/>
</dbReference>
<name>M0ACB1_9EURY</name>
<gene>
    <name evidence="1" type="ORF">C484_04365</name>
</gene>
<keyword evidence="2" id="KW-1185">Reference proteome</keyword>
<dbReference type="PATRIC" id="fig|1230458.4.peg.881"/>
<organism evidence="1 2">
    <name type="scientific">Natrialba taiwanensis DSM 12281</name>
    <dbReference type="NCBI Taxonomy" id="1230458"/>
    <lineage>
        <taxon>Archaea</taxon>
        <taxon>Methanobacteriati</taxon>
        <taxon>Methanobacteriota</taxon>
        <taxon>Stenosarchaea group</taxon>
        <taxon>Halobacteria</taxon>
        <taxon>Halobacteriales</taxon>
        <taxon>Natrialbaceae</taxon>
        <taxon>Natrialba</taxon>
    </lineage>
</organism>
<dbReference type="RefSeq" id="WP_006824728.1">
    <property type="nucleotide sequence ID" value="NZ_AOIL01000013.1"/>
</dbReference>
<evidence type="ECO:0000313" key="2">
    <source>
        <dbReference type="Proteomes" id="UP000011648"/>
    </source>
</evidence>
<proteinExistence type="predicted"/>
<sequence>MDFVITIQHAANVHFFKHVVTELEAAGHDVYVSARETESAQ</sequence>
<dbReference type="EMBL" id="AOIL01000013">
    <property type="protein sequence ID" value="ELY95492.1"/>
    <property type="molecule type" value="Genomic_DNA"/>
</dbReference>
<comment type="caution">
    <text evidence="1">The sequence shown here is derived from an EMBL/GenBank/DDBJ whole genome shotgun (WGS) entry which is preliminary data.</text>
</comment>
<accession>M0ACB1</accession>